<proteinExistence type="predicted"/>
<name>A0AAU8GFD0_9CAUD</name>
<sequence>MKVTVTEKNKTCVAVRSLDIGDGFIYCGQPHIVGKSTLGDYRGYVTAFNLRTSELVTIPQMEQVQLSQINVEYTV</sequence>
<protein>
    <submittedName>
        <fullName evidence="1">Uncharacterized protein</fullName>
    </submittedName>
</protein>
<evidence type="ECO:0000313" key="1">
    <source>
        <dbReference type="EMBL" id="XCH40414.1"/>
    </source>
</evidence>
<gene>
    <name evidence="1" type="ORF">YRYPWZST_CDS0013</name>
</gene>
<dbReference type="EMBL" id="PP856722">
    <property type="protein sequence ID" value="XCH40414.1"/>
    <property type="molecule type" value="Genomic_DNA"/>
</dbReference>
<reference evidence="1" key="1">
    <citation type="submission" date="2024-05" db="EMBL/GenBank/DDBJ databases">
        <authorList>
            <person name="Mugo M.M."/>
            <person name="Musyoki A.M."/>
            <person name="Makumi A.M."/>
            <person name="Mutai I."/>
            <person name="Drechsel O."/>
            <person name="Kering K.K."/>
            <person name="Muturi P."/>
            <person name="Mbae C.K."/>
            <person name="Kariuki S.M."/>
        </authorList>
    </citation>
    <scope>NUCLEOTIDE SEQUENCE</scope>
</reference>
<accession>A0AAU8GFD0</accession>
<organism evidence="1">
    <name type="scientific">Salmonella phage vB_SEnST11_KE23</name>
    <dbReference type="NCBI Taxonomy" id="3161174"/>
    <lineage>
        <taxon>Viruses</taxon>
        <taxon>Duplodnaviria</taxon>
        <taxon>Heunggongvirae</taxon>
        <taxon>Uroviricota</taxon>
        <taxon>Caudoviricetes</taxon>
        <taxon>Vequintavirinae</taxon>
        <taxon>Seunavirus</taxon>
    </lineage>
</organism>